<evidence type="ECO:0000313" key="20">
    <source>
        <dbReference type="EMBL" id="KKP77876.1"/>
    </source>
</evidence>
<dbReference type="GO" id="GO:0005886">
    <property type="term" value="C:plasma membrane"/>
    <property type="evidence" value="ECO:0007669"/>
    <property type="project" value="UniProtKB-SubCell"/>
</dbReference>
<comment type="catalytic activity">
    <reaction evidence="16">
        <text>[GlcNAc-(1-&gt;4)-Mur2Ac(oyl-L-Ala-gamma-D-Glu-L-Lys-D-Ala-D-Ala)](n)-di-trans,octa-cis-undecaprenyl diphosphate + beta-D-GlcNAc-(1-&gt;4)-Mur2Ac(oyl-L-Ala-gamma-D-Glu-L-Lys-D-Ala-D-Ala)-di-trans,octa-cis-undecaprenyl diphosphate = [GlcNAc-(1-&gt;4)-Mur2Ac(oyl-L-Ala-gamma-D-Glu-L-Lys-D-Ala-D-Ala)](n+1)-di-trans,octa-cis-undecaprenyl diphosphate + di-trans,octa-cis-undecaprenyl diphosphate + H(+)</text>
        <dbReference type="Rhea" id="RHEA:23708"/>
        <dbReference type="Rhea" id="RHEA-COMP:9602"/>
        <dbReference type="Rhea" id="RHEA-COMP:9603"/>
        <dbReference type="ChEBI" id="CHEBI:15378"/>
        <dbReference type="ChEBI" id="CHEBI:58405"/>
        <dbReference type="ChEBI" id="CHEBI:60033"/>
        <dbReference type="ChEBI" id="CHEBI:78435"/>
        <dbReference type="EC" id="2.4.99.28"/>
    </reaction>
</comment>
<comment type="similarity">
    <text evidence="2">In the C-terminal section; belongs to the transpeptidase family.</text>
</comment>
<keyword evidence="12 17" id="KW-0472">Membrane</keyword>
<keyword evidence="5" id="KW-0121">Carboxypeptidase</keyword>
<evidence type="ECO:0000256" key="1">
    <source>
        <dbReference type="ARBA" id="ARBA00004236"/>
    </source>
</evidence>
<dbReference type="InterPro" id="IPR023346">
    <property type="entry name" value="Lysozyme-like_dom_sf"/>
</dbReference>
<evidence type="ECO:0000256" key="13">
    <source>
        <dbReference type="ARBA" id="ARBA00023268"/>
    </source>
</evidence>
<keyword evidence="4" id="KW-1003">Cell membrane</keyword>
<dbReference type="GO" id="GO:0030288">
    <property type="term" value="C:outer membrane-bounded periplasmic space"/>
    <property type="evidence" value="ECO:0007669"/>
    <property type="project" value="TreeGrafter"/>
</dbReference>
<evidence type="ECO:0000256" key="6">
    <source>
        <dbReference type="ARBA" id="ARBA00022670"/>
    </source>
</evidence>
<dbReference type="PATRIC" id="fig|1619097.3.peg.118"/>
<evidence type="ECO:0000259" key="19">
    <source>
        <dbReference type="Pfam" id="PF00912"/>
    </source>
</evidence>
<dbReference type="GO" id="GO:0009252">
    <property type="term" value="P:peptidoglycan biosynthetic process"/>
    <property type="evidence" value="ECO:0007669"/>
    <property type="project" value="UniProtKB-KW"/>
</dbReference>
<feature type="domain" description="Glycosyl transferase family 51" evidence="19">
    <location>
        <begin position="116"/>
        <end position="300"/>
    </location>
</feature>
<dbReference type="InterPro" id="IPR050396">
    <property type="entry name" value="Glycosyltr_51/Transpeptidase"/>
</dbReference>
<keyword evidence="8" id="KW-0808">Transferase</keyword>
<dbReference type="CDD" id="cd00146">
    <property type="entry name" value="PKD"/>
    <property type="match status" value="1"/>
</dbReference>
<evidence type="ECO:0000256" key="17">
    <source>
        <dbReference type="SAM" id="Phobius"/>
    </source>
</evidence>
<accession>A0A0G0CNU7</accession>
<dbReference type="InterPro" id="IPR001264">
    <property type="entry name" value="Glyco_trans_51"/>
</dbReference>
<comment type="caution">
    <text evidence="20">The sequence shown here is derived from an EMBL/GenBank/DDBJ whole genome shotgun (WGS) entry which is preliminary data.</text>
</comment>
<dbReference type="Pfam" id="PF00905">
    <property type="entry name" value="Transpeptidase"/>
    <property type="match status" value="1"/>
</dbReference>
<name>A0A0G0CNU7_9BACT</name>
<keyword evidence="17" id="KW-1133">Transmembrane helix</keyword>
<evidence type="ECO:0000256" key="12">
    <source>
        <dbReference type="ARBA" id="ARBA00023136"/>
    </source>
</evidence>
<keyword evidence="9" id="KW-0378">Hydrolase</keyword>
<dbReference type="AlphaFoldDB" id="A0A0G0CNU7"/>
<evidence type="ECO:0000256" key="4">
    <source>
        <dbReference type="ARBA" id="ARBA00022475"/>
    </source>
</evidence>
<evidence type="ECO:0000256" key="9">
    <source>
        <dbReference type="ARBA" id="ARBA00022801"/>
    </source>
</evidence>
<dbReference type="GO" id="GO:0008360">
    <property type="term" value="P:regulation of cell shape"/>
    <property type="evidence" value="ECO:0007669"/>
    <property type="project" value="UniProtKB-KW"/>
</dbReference>
<dbReference type="InterPro" id="IPR012338">
    <property type="entry name" value="Beta-lactam/transpept-like"/>
</dbReference>
<keyword evidence="13" id="KW-0511">Multifunctional enzyme</keyword>
<evidence type="ECO:0000256" key="5">
    <source>
        <dbReference type="ARBA" id="ARBA00022645"/>
    </source>
</evidence>
<keyword evidence="6" id="KW-0645">Protease</keyword>
<dbReference type="GO" id="GO:0008955">
    <property type="term" value="F:peptidoglycan glycosyltransferase activity"/>
    <property type="evidence" value="ECO:0007669"/>
    <property type="project" value="UniProtKB-EC"/>
</dbReference>
<dbReference type="SUPFAM" id="SSF53955">
    <property type="entry name" value="Lysozyme-like"/>
    <property type="match status" value="1"/>
</dbReference>
<sequence>MRYSVGITNSSKKPMGSRSLKKMDFARYNNFKKYNLSNRKAVKGEKNTNVSGKQLTFKKKLKKALYILIGIGFFLGCLVLLGLGLYLKNLQTSLPSPDELVERTSDQSTQIFDRSGKLLYTVYGDQNREFVSIDKIQEHTKWALLAAEDIEFYQHKGVDYMGIAKAVIQNFTAGSVVRGASTITQQLVKTTILYDVLGEEAYKQTYSRKIKEVLITMQVEQTFSKDEILQMYMNEIPLGGVNYGFEAAANAYFGKNVEDLDLAESALIAGLIQSPGIYSPLYGTNPDLAKVRQTYVLDQMLKHKNLTGVTEEEIQAAKDQELVYNTKRIDIKAPHFVFYVKSLLEKEFGVDRVERGGLKVTTTLDSSIQQIAEEEIAKGVDGAKRYNVHNGSMVVIDPKTGQLLAMVGSVDYWNVKDPRVDGNVNIALSNRQMGSSVKPFVYLTAITQGYGPWMVAPDLSQIKFGTYDPKNWDSKYMGVITSRKAIIESRNVSAVYNLQLVGIDAFLQTMQKVGVTNFSNKESYGLSLALGSGEEKLLEHTAGFAVFATGGIKRDVISILKVEDSKGEILKEADDNKGQRVFDEKEIYLLNWMLCDLGGMNDRPSNAKYTVNKTRICGKTGTTDGPKDLTTILYHPNLVVGVWNGNNNNKVLPGAWGSTVPLGIANSFMTRVAGKYKPATYNRPAGVLSTTVCTDTGATPAEGVSCKKESSVYISGRAPQVDNRKAYEICKANGLIPENLEAARKYGLTTTKIVLSTTLENQYQRDAYSKYLLSIKNSAYLSKAPATGVCPLPLGPDNAPLIELTKPIEGQQIIKGNNLEITGSIAVMESIATFEAKFDGNAILGATYNPNGTFAINYFVDASTPVGNHTVSITVVDNKGKSSTKSVTIEVKASETT</sequence>
<evidence type="ECO:0000256" key="14">
    <source>
        <dbReference type="ARBA" id="ARBA00023316"/>
    </source>
</evidence>
<dbReference type="Gene3D" id="1.10.3810.10">
    <property type="entry name" value="Biosynthetic peptidoglycan transglycosylase-like"/>
    <property type="match status" value="1"/>
</dbReference>
<keyword evidence="10" id="KW-0133">Cell shape</keyword>
<evidence type="ECO:0000256" key="8">
    <source>
        <dbReference type="ARBA" id="ARBA00022679"/>
    </source>
</evidence>
<dbReference type="GO" id="GO:0006508">
    <property type="term" value="P:proteolysis"/>
    <property type="evidence" value="ECO:0007669"/>
    <property type="project" value="UniProtKB-KW"/>
</dbReference>
<dbReference type="EMBL" id="LBQH01000008">
    <property type="protein sequence ID" value="KKP77876.1"/>
    <property type="molecule type" value="Genomic_DNA"/>
</dbReference>
<organism evidence="20 21">
    <name type="scientific">candidate division WS6 bacterium GW2011_GWF1_35_23</name>
    <dbReference type="NCBI Taxonomy" id="1619097"/>
    <lineage>
        <taxon>Bacteria</taxon>
        <taxon>Candidatus Dojkabacteria</taxon>
    </lineage>
</organism>
<dbReference type="PANTHER" id="PTHR32282:SF11">
    <property type="entry name" value="PENICILLIN-BINDING PROTEIN 1B"/>
    <property type="match status" value="1"/>
</dbReference>
<evidence type="ECO:0000256" key="7">
    <source>
        <dbReference type="ARBA" id="ARBA00022676"/>
    </source>
</evidence>
<dbReference type="GO" id="GO:0071555">
    <property type="term" value="P:cell wall organization"/>
    <property type="evidence" value="ECO:0007669"/>
    <property type="project" value="UniProtKB-KW"/>
</dbReference>
<comment type="catalytic activity">
    <reaction evidence="15">
        <text>Preferential cleavage: (Ac)2-L-Lys-D-Ala-|-D-Ala. Also transpeptidation of peptidyl-alanyl moieties that are N-acyl substituents of D-alanine.</text>
        <dbReference type="EC" id="3.4.16.4"/>
    </reaction>
</comment>
<feature type="transmembrane region" description="Helical" evidence="17">
    <location>
        <begin position="64"/>
        <end position="87"/>
    </location>
</feature>
<dbReference type="InterPro" id="IPR001460">
    <property type="entry name" value="PCN-bd_Tpept"/>
</dbReference>
<evidence type="ECO:0000256" key="15">
    <source>
        <dbReference type="ARBA" id="ARBA00034000"/>
    </source>
</evidence>
<evidence type="ECO:0000256" key="11">
    <source>
        <dbReference type="ARBA" id="ARBA00022984"/>
    </source>
</evidence>
<dbReference type="SUPFAM" id="SSF56601">
    <property type="entry name" value="beta-lactamase/transpeptidase-like"/>
    <property type="match status" value="1"/>
</dbReference>
<gene>
    <name evidence="20" type="ORF">UR73_C0008G0002</name>
</gene>
<comment type="subcellular location">
    <subcellularLocation>
        <location evidence="1">Cell membrane</location>
    </subcellularLocation>
</comment>
<evidence type="ECO:0000313" key="21">
    <source>
        <dbReference type="Proteomes" id="UP000034816"/>
    </source>
</evidence>
<evidence type="ECO:0000256" key="3">
    <source>
        <dbReference type="ARBA" id="ARBA00007739"/>
    </source>
</evidence>
<dbReference type="Gene3D" id="2.60.40.10">
    <property type="entry name" value="Immunoglobulins"/>
    <property type="match status" value="1"/>
</dbReference>
<keyword evidence="17" id="KW-0812">Transmembrane</keyword>
<reference evidence="20 21" key="1">
    <citation type="journal article" date="2015" name="Nature">
        <title>rRNA introns, odd ribosomes, and small enigmatic genomes across a large radiation of phyla.</title>
        <authorList>
            <person name="Brown C.T."/>
            <person name="Hug L.A."/>
            <person name="Thomas B.C."/>
            <person name="Sharon I."/>
            <person name="Castelle C.J."/>
            <person name="Singh A."/>
            <person name="Wilkins M.J."/>
            <person name="Williams K.H."/>
            <person name="Banfield J.F."/>
        </authorList>
    </citation>
    <scope>NUCLEOTIDE SEQUENCE [LARGE SCALE GENOMIC DNA]</scope>
</reference>
<keyword evidence="14" id="KW-0961">Cell wall biogenesis/degradation</keyword>
<feature type="domain" description="Penicillin-binding protein transpeptidase" evidence="18">
    <location>
        <begin position="391"/>
        <end position="624"/>
    </location>
</feature>
<comment type="similarity">
    <text evidence="3">In the N-terminal section; belongs to the glycosyltransferase 51 family.</text>
</comment>
<dbReference type="GO" id="GO:0008658">
    <property type="term" value="F:penicillin binding"/>
    <property type="evidence" value="ECO:0007669"/>
    <property type="project" value="InterPro"/>
</dbReference>
<keyword evidence="7" id="KW-0328">Glycosyltransferase</keyword>
<evidence type="ECO:0000256" key="10">
    <source>
        <dbReference type="ARBA" id="ARBA00022960"/>
    </source>
</evidence>
<keyword evidence="11" id="KW-0573">Peptidoglycan synthesis</keyword>
<dbReference type="InterPro" id="IPR036950">
    <property type="entry name" value="PBP_transglycosylase"/>
</dbReference>
<evidence type="ECO:0000256" key="2">
    <source>
        <dbReference type="ARBA" id="ARBA00007090"/>
    </source>
</evidence>
<dbReference type="Proteomes" id="UP000034816">
    <property type="component" value="Unassembled WGS sequence"/>
</dbReference>
<evidence type="ECO:0000256" key="16">
    <source>
        <dbReference type="ARBA" id="ARBA00049902"/>
    </source>
</evidence>
<dbReference type="Pfam" id="PF00912">
    <property type="entry name" value="Transgly"/>
    <property type="match status" value="1"/>
</dbReference>
<proteinExistence type="inferred from homology"/>
<dbReference type="FunFam" id="1.10.3810.10:FF:000001">
    <property type="entry name" value="Penicillin-binding protein 1A"/>
    <property type="match status" value="1"/>
</dbReference>
<dbReference type="PANTHER" id="PTHR32282">
    <property type="entry name" value="BINDING PROTEIN TRANSPEPTIDASE, PUTATIVE-RELATED"/>
    <property type="match status" value="1"/>
</dbReference>
<dbReference type="InterPro" id="IPR013783">
    <property type="entry name" value="Ig-like_fold"/>
</dbReference>
<evidence type="ECO:0000259" key="18">
    <source>
        <dbReference type="Pfam" id="PF00905"/>
    </source>
</evidence>
<protein>
    <submittedName>
        <fullName evidence="20">Penicillin-binding protein, 1A family</fullName>
    </submittedName>
</protein>
<dbReference type="Gene3D" id="3.40.710.10">
    <property type="entry name" value="DD-peptidase/beta-lactamase superfamily"/>
    <property type="match status" value="1"/>
</dbReference>
<dbReference type="GO" id="GO:0009002">
    <property type="term" value="F:serine-type D-Ala-D-Ala carboxypeptidase activity"/>
    <property type="evidence" value="ECO:0007669"/>
    <property type="project" value="UniProtKB-EC"/>
</dbReference>